<organism evidence="1 2">
    <name type="scientific">Deinococcus ficus</name>
    <dbReference type="NCBI Taxonomy" id="317577"/>
    <lineage>
        <taxon>Bacteria</taxon>
        <taxon>Thermotogati</taxon>
        <taxon>Deinococcota</taxon>
        <taxon>Deinococci</taxon>
        <taxon>Deinococcales</taxon>
        <taxon>Deinococcaceae</taxon>
        <taxon>Deinococcus</taxon>
    </lineage>
</organism>
<dbReference type="RefSeq" id="WP_027462888.1">
    <property type="nucleotide sequence ID" value="NZ_CP021084.1"/>
</dbReference>
<dbReference type="KEGG" id="dfc:DFI_19870"/>
<name>A0A221T3J9_9DEIO</name>
<proteinExistence type="predicted"/>
<accession>A0A221T3J9</accession>
<sequence>MLGALYLLGDNGELAASEAEIYGDRHDHLVRLDQDDGPPLVLGFATAEEAALAVRRAGSGAHAVDLHDHAALLRLIEQTNAALWPRFRAVPWPGFTRAPGLTEAQHTVRSYQTSP</sequence>
<reference evidence="1 2" key="1">
    <citation type="submission" date="2017-05" db="EMBL/GenBank/DDBJ databases">
        <title>The complete genome sequence of Deinococcus ficus isolated from the rhizosphere of the Ficus religiosa L. in Taiwan.</title>
        <authorList>
            <person name="Wu K.-M."/>
            <person name="Liao T.-L."/>
            <person name="Liu Y.-M."/>
            <person name="Young C.-C."/>
            <person name="Tsai S.-F."/>
        </authorList>
    </citation>
    <scope>NUCLEOTIDE SEQUENCE [LARGE SCALE GENOMIC DNA]</scope>
    <source>
        <strain evidence="1 2">CC-FR2-10</strain>
        <plasmid evidence="2">pdfi3</plasmid>
    </source>
</reference>
<keyword evidence="1" id="KW-0614">Plasmid</keyword>
<keyword evidence="2" id="KW-1185">Reference proteome</keyword>
<evidence type="ECO:0000313" key="2">
    <source>
        <dbReference type="Proteomes" id="UP000259030"/>
    </source>
</evidence>
<geneLocation type="plasmid" evidence="2">
    <name>pdfi3</name>
</geneLocation>
<evidence type="ECO:0000313" key="1">
    <source>
        <dbReference type="EMBL" id="ASN83458.1"/>
    </source>
</evidence>
<dbReference type="EMBL" id="CP021084">
    <property type="protein sequence ID" value="ASN83458.1"/>
    <property type="molecule type" value="Genomic_DNA"/>
</dbReference>
<dbReference type="AlphaFoldDB" id="A0A221T3J9"/>
<dbReference type="Proteomes" id="UP000259030">
    <property type="component" value="Plasmid pDFI3"/>
</dbReference>
<protein>
    <submittedName>
        <fullName evidence="1">Uncharacterized protein</fullName>
    </submittedName>
</protein>
<gene>
    <name evidence="1" type="ORF">DFI_19870</name>
</gene>